<feature type="chain" id="PRO_5046826875" description="Secreted protein" evidence="1">
    <location>
        <begin position="21"/>
        <end position="69"/>
    </location>
</feature>
<protein>
    <recommendedName>
        <fullName evidence="4">Secreted protein</fullName>
    </recommendedName>
</protein>
<comment type="caution">
    <text evidence="2">The sequence shown here is derived from an EMBL/GenBank/DDBJ whole genome shotgun (WGS) entry which is preliminary data.</text>
</comment>
<name>A0ABU3B3Q7_9GAMM</name>
<proteinExistence type="predicted"/>
<sequence length="69" mass="7169">MRFRVSAVLALSVMLLLGCGGDPVTESAGDSPLAEASSGCTERDGAWFGRSADGAFISSQTQEACEERL</sequence>
<evidence type="ECO:0000313" key="2">
    <source>
        <dbReference type="EMBL" id="MDT0617094.1"/>
    </source>
</evidence>
<keyword evidence="1" id="KW-0732">Signal</keyword>
<dbReference type="Proteomes" id="UP001259982">
    <property type="component" value="Unassembled WGS sequence"/>
</dbReference>
<dbReference type="EMBL" id="JAVRHY010000001">
    <property type="protein sequence ID" value="MDT0617094.1"/>
    <property type="molecule type" value="Genomic_DNA"/>
</dbReference>
<organism evidence="2 3">
    <name type="scientific">Spectribacter acetivorans</name>
    <dbReference type="NCBI Taxonomy" id="3075603"/>
    <lineage>
        <taxon>Bacteria</taxon>
        <taxon>Pseudomonadati</taxon>
        <taxon>Pseudomonadota</taxon>
        <taxon>Gammaproteobacteria</taxon>
        <taxon>Salinisphaerales</taxon>
        <taxon>Salinisphaeraceae</taxon>
        <taxon>Spectribacter</taxon>
    </lineage>
</organism>
<dbReference type="PROSITE" id="PS51257">
    <property type="entry name" value="PROKAR_LIPOPROTEIN"/>
    <property type="match status" value="1"/>
</dbReference>
<keyword evidence="3" id="KW-1185">Reference proteome</keyword>
<evidence type="ECO:0000256" key="1">
    <source>
        <dbReference type="SAM" id="SignalP"/>
    </source>
</evidence>
<gene>
    <name evidence="2" type="ORF">RM531_01260</name>
</gene>
<dbReference type="RefSeq" id="WP_311656690.1">
    <property type="nucleotide sequence ID" value="NZ_JAVRHY010000001.1"/>
</dbReference>
<evidence type="ECO:0000313" key="3">
    <source>
        <dbReference type="Proteomes" id="UP001259982"/>
    </source>
</evidence>
<accession>A0ABU3B3Q7</accession>
<feature type="signal peptide" evidence="1">
    <location>
        <begin position="1"/>
        <end position="20"/>
    </location>
</feature>
<evidence type="ECO:0008006" key="4">
    <source>
        <dbReference type="Google" id="ProtNLM"/>
    </source>
</evidence>
<reference evidence="2 3" key="1">
    <citation type="submission" date="2023-09" db="EMBL/GenBank/DDBJ databases">
        <authorList>
            <person name="Rey-Velasco X."/>
        </authorList>
    </citation>
    <scope>NUCLEOTIDE SEQUENCE [LARGE SCALE GENOMIC DNA]</scope>
    <source>
        <strain evidence="2 3">P385</strain>
    </source>
</reference>